<comment type="function">
    <text evidence="1">Involved in peptidoglycan biosynthesis. Transports lipid-linked peptidoglycan precursors from the inner to the outer leaflet of the cytoplasmic membrane.</text>
</comment>
<keyword evidence="3" id="KW-1185">Reference proteome</keyword>
<accession>A0ABV4Z1B3</accession>
<sequence length="265" mass="29135">MTVQLIIIIFLTIVIHATETLTYGIRLGGIKLKKIAVALSLTGIVLLIARTSNMFQAPIIGVIVDRAKADSTIDVLGIFHILLFSASIGTLLALFLYPTGTRLAMLMIERLEIEGSAIALMRTSNIHKLRRTSSYVRRPRMHMIHKLRVGGIPKRIMLINMVVTAIYTTGILAALYASILNPEHSTTANMATGLVNGIATILLTLLLDPQIALMTERALNKENGAEEIAKTYAWLMIARFFGTLLAHLLLIPSAWLISWVSRIIG</sequence>
<organism evidence="2 3">
    <name type="scientific">Neobacillus driksii</name>
    <dbReference type="NCBI Taxonomy" id="3035913"/>
    <lineage>
        <taxon>Bacteria</taxon>
        <taxon>Bacillati</taxon>
        <taxon>Bacillota</taxon>
        <taxon>Bacilli</taxon>
        <taxon>Bacillales</taxon>
        <taxon>Bacillaceae</taxon>
        <taxon>Neobacillus</taxon>
    </lineage>
</organism>
<keyword evidence="1" id="KW-0133">Cell shape</keyword>
<dbReference type="Proteomes" id="UP001241748">
    <property type="component" value="Unassembled WGS sequence"/>
</dbReference>
<evidence type="ECO:0000313" key="2">
    <source>
        <dbReference type="EMBL" id="MFB3170078.1"/>
    </source>
</evidence>
<keyword evidence="1" id="KW-0472">Membrane</keyword>
<comment type="subcellular location">
    <subcellularLocation>
        <location evidence="1">Cell membrane</location>
        <topology evidence="1">Multi-pass membrane protein</topology>
    </subcellularLocation>
</comment>
<feature type="transmembrane region" description="Helical" evidence="1">
    <location>
        <begin position="191"/>
        <end position="211"/>
    </location>
</feature>
<comment type="similarity">
    <text evidence="1">Belongs to the Amj family.</text>
</comment>
<feature type="transmembrane region" description="Helical" evidence="1">
    <location>
        <begin position="75"/>
        <end position="97"/>
    </location>
</feature>
<comment type="pathway">
    <text evidence="1">Cell wall biogenesis; peptidoglycan biosynthesis.</text>
</comment>
<reference evidence="2 3" key="1">
    <citation type="submission" date="2024-05" db="EMBL/GenBank/DDBJ databases">
        <authorList>
            <person name="Venkateswaran K."/>
        </authorList>
    </citation>
    <scope>NUCLEOTIDE SEQUENCE [LARGE SCALE GENOMIC DNA]</scope>
    <source>
        <strain evidence="2 3">179-C4-2-HS</strain>
    </source>
</reference>
<feature type="transmembrane region" description="Helical" evidence="1">
    <location>
        <begin position="6"/>
        <end position="23"/>
    </location>
</feature>
<dbReference type="Pfam" id="PF10997">
    <property type="entry name" value="Amj"/>
    <property type="match status" value="1"/>
</dbReference>
<protein>
    <recommendedName>
        <fullName evidence="1">Lipid II flippase Amj</fullName>
    </recommendedName>
</protein>
<feature type="transmembrane region" description="Helical" evidence="1">
    <location>
        <begin position="232"/>
        <end position="257"/>
    </location>
</feature>
<feature type="transmembrane region" description="Helical" evidence="1">
    <location>
        <begin position="156"/>
        <end position="179"/>
    </location>
</feature>
<dbReference type="InterPro" id="IPR021260">
    <property type="entry name" value="Amj"/>
</dbReference>
<keyword evidence="1" id="KW-0812">Transmembrane</keyword>
<keyword evidence="1" id="KW-0961">Cell wall biogenesis/degradation</keyword>
<keyword evidence="1" id="KW-1133">Transmembrane helix</keyword>
<comment type="caution">
    <text evidence="2">The sequence shown here is derived from an EMBL/GenBank/DDBJ whole genome shotgun (WGS) entry which is preliminary data.</text>
</comment>
<proteinExistence type="inferred from homology"/>
<keyword evidence="1" id="KW-1003">Cell membrane</keyword>
<feature type="transmembrane region" description="Helical" evidence="1">
    <location>
        <begin position="35"/>
        <end position="55"/>
    </location>
</feature>
<name>A0ABV4Z1B3_9BACI</name>
<keyword evidence="1" id="KW-0573">Peptidoglycan synthesis</keyword>
<dbReference type="EMBL" id="JAROBZ020000002">
    <property type="protein sequence ID" value="MFB3170078.1"/>
    <property type="molecule type" value="Genomic_DNA"/>
</dbReference>
<dbReference type="HAMAP" id="MF_02077">
    <property type="entry name" value="Amj_flippase"/>
    <property type="match status" value="1"/>
</dbReference>
<keyword evidence="1" id="KW-0813">Transport</keyword>
<gene>
    <name evidence="1" type="primary">amj</name>
    <name evidence="2" type="ORF">P5G62_023520</name>
</gene>
<evidence type="ECO:0000313" key="3">
    <source>
        <dbReference type="Proteomes" id="UP001241748"/>
    </source>
</evidence>
<evidence type="ECO:0000256" key="1">
    <source>
        <dbReference type="HAMAP-Rule" id="MF_02077"/>
    </source>
</evidence>
<dbReference type="RefSeq" id="WP_306074633.1">
    <property type="nucleotide sequence ID" value="NZ_JAROBZ020000002.1"/>
</dbReference>